<comment type="function">
    <text evidence="16">Catalyzes the third of the four reactions of the long-chain fatty acids elongation cycle. This endoplasmic reticulum-bound enzymatic process, allows the addition of two carbons to the chain of long- and very long-chain fatty acids/VLCFAs per cycle. This enzyme catalyzes the dehydration of the 3-hydroxyacyl-CoA intermediate into trans-2,3-enoyl-CoA, within each cycle of fatty acid elongation. Thereby, it participates to the production of VLCFAs of different chain lengths that are involved in multiple biological processes as precursors of membrane lipids and lipid mediators.</text>
</comment>
<organism evidence="18">
    <name type="scientific">Tabanus bromius</name>
    <name type="common">Band-eyed brown horse fly</name>
    <dbReference type="NCBI Taxonomy" id="304241"/>
    <lineage>
        <taxon>Eukaryota</taxon>
        <taxon>Metazoa</taxon>
        <taxon>Ecdysozoa</taxon>
        <taxon>Arthropoda</taxon>
        <taxon>Hexapoda</taxon>
        <taxon>Insecta</taxon>
        <taxon>Pterygota</taxon>
        <taxon>Neoptera</taxon>
        <taxon>Endopterygota</taxon>
        <taxon>Diptera</taxon>
        <taxon>Brachycera</taxon>
        <taxon>Tabanomorpha</taxon>
        <taxon>Tabanoidea</taxon>
        <taxon>Tabanidae</taxon>
        <taxon>Tabanus</taxon>
    </lineage>
</organism>
<keyword evidence="5 16" id="KW-0444">Lipid biosynthesis</keyword>
<dbReference type="GO" id="GO:0030148">
    <property type="term" value="P:sphingolipid biosynthetic process"/>
    <property type="evidence" value="ECO:0007669"/>
    <property type="project" value="TreeGrafter"/>
</dbReference>
<keyword evidence="11 16" id="KW-0443">Lipid metabolism</keyword>
<evidence type="ECO:0000256" key="16">
    <source>
        <dbReference type="RuleBase" id="RU363109"/>
    </source>
</evidence>
<dbReference type="PROSITE" id="PS51203">
    <property type="entry name" value="CS"/>
    <property type="match status" value="1"/>
</dbReference>
<evidence type="ECO:0000256" key="7">
    <source>
        <dbReference type="ARBA" id="ARBA00022824"/>
    </source>
</evidence>
<accession>A0A0K8TKL6</accession>
<feature type="transmembrane region" description="Helical" evidence="16">
    <location>
        <begin position="181"/>
        <end position="202"/>
    </location>
</feature>
<evidence type="ECO:0000256" key="6">
    <source>
        <dbReference type="ARBA" id="ARBA00022692"/>
    </source>
</evidence>
<feature type="domain" description="CS" evidence="17">
    <location>
        <begin position="1"/>
        <end position="91"/>
    </location>
</feature>
<reference evidence="18" key="1">
    <citation type="journal article" date="2015" name="Insect Biochem. Mol. Biol.">
        <title>An insight into the sialome of the horse fly, Tabanus bromius.</title>
        <authorList>
            <person name="Ribeiro J.M."/>
            <person name="Kazimirova M."/>
            <person name="Takac P."/>
            <person name="Andersen J.F."/>
            <person name="Francischetti I.M."/>
        </authorList>
    </citation>
    <scope>NUCLEOTIDE SEQUENCE</scope>
</reference>
<protein>
    <recommendedName>
        <fullName evidence="4 16">Very-long-chain (3R)-3-hydroxyacyl-CoA dehydratase</fullName>
        <ecNumber evidence="4 16">4.2.1.134</ecNumber>
    </recommendedName>
</protein>
<evidence type="ECO:0000256" key="15">
    <source>
        <dbReference type="ARBA" id="ARBA00025733"/>
    </source>
</evidence>
<dbReference type="EC" id="4.2.1.134" evidence="4 16"/>
<dbReference type="PANTHER" id="PTHR11035:SF35">
    <property type="entry name" value="VERY-LONG-CHAIN (3R)-3-HYDROXYACYL-COA DEHYDRATASE"/>
    <property type="match status" value="1"/>
</dbReference>
<keyword evidence="7 16" id="KW-0256">Endoplasmic reticulum</keyword>
<comment type="subcellular location">
    <subcellularLocation>
        <location evidence="1 16">Endoplasmic reticulum membrane</location>
        <topology evidence="1 16">Multi-pass membrane protein</topology>
    </subcellularLocation>
</comment>
<dbReference type="Pfam" id="PF04969">
    <property type="entry name" value="CS"/>
    <property type="match status" value="1"/>
</dbReference>
<dbReference type="InterPro" id="IPR008978">
    <property type="entry name" value="HSP20-like_chaperone"/>
</dbReference>
<comment type="caution">
    <text evidence="16">Lacks conserved residue(s) required for the propagation of feature annotation.</text>
</comment>
<evidence type="ECO:0000256" key="2">
    <source>
        <dbReference type="ARBA" id="ARBA00005194"/>
    </source>
</evidence>
<evidence type="ECO:0000256" key="10">
    <source>
        <dbReference type="ARBA" id="ARBA00023054"/>
    </source>
</evidence>
<comment type="pathway">
    <text evidence="2 16">Lipid metabolism; fatty acid biosynthesis.</text>
</comment>
<proteinExistence type="evidence at transcript level"/>
<comment type="similarity">
    <text evidence="3 16">Belongs to the very long-chain fatty acids dehydratase HACD family.</text>
</comment>
<dbReference type="GO" id="GO:0102158">
    <property type="term" value="F:very-long-chain (3R)-3-hydroxyacyl-CoA dehydratase activity"/>
    <property type="evidence" value="ECO:0007669"/>
    <property type="project" value="UniProtKB-EC"/>
</dbReference>
<dbReference type="InterPro" id="IPR007482">
    <property type="entry name" value="Tyr_Pase-like_PTPLA"/>
</dbReference>
<keyword evidence="10" id="KW-0175">Coiled coil</keyword>
<name>A0A0K8TKL6_TABBR</name>
<evidence type="ECO:0000256" key="9">
    <source>
        <dbReference type="ARBA" id="ARBA00022989"/>
    </source>
</evidence>
<dbReference type="CDD" id="cd06465">
    <property type="entry name" value="p23_hB-ind1_like"/>
    <property type="match status" value="1"/>
</dbReference>
<keyword evidence="12 16" id="KW-0472">Membrane</keyword>
<evidence type="ECO:0000256" key="13">
    <source>
        <dbReference type="ARBA" id="ARBA00023160"/>
    </source>
</evidence>
<keyword evidence="8 16" id="KW-0276">Fatty acid metabolism</keyword>
<feature type="transmembrane region" description="Helical" evidence="16">
    <location>
        <begin position="147"/>
        <end position="169"/>
    </location>
</feature>
<dbReference type="SUPFAM" id="SSF49764">
    <property type="entry name" value="HSP20-like chaperones"/>
    <property type="match status" value="1"/>
</dbReference>
<evidence type="ECO:0000256" key="11">
    <source>
        <dbReference type="ARBA" id="ARBA00023098"/>
    </source>
</evidence>
<comment type="similarity">
    <text evidence="15">Belongs to the p23/wos2 family.</text>
</comment>
<evidence type="ECO:0000256" key="1">
    <source>
        <dbReference type="ARBA" id="ARBA00004477"/>
    </source>
</evidence>
<dbReference type="AlphaFoldDB" id="A0A0K8TKL6"/>
<evidence type="ECO:0000256" key="8">
    <source>
        <dbReference type="ARBA" id="ARBA00022832"/>
    </source>
</evidence>
<dbReference type="GO" id="GO:0005789">
    <property type="term" value="C:endoplasmic reticulum membrane"/>
    <property type="evidence" value="ECO:0007669"/>
    <property type="project" value="UniProtKB-SubCell"/>
</dbReference>
<dbReference type="UniPathway" id="UPA00094"/>
<dbReference type="InterPro" id="IPR007052">
    <property type="entry name" value="CS_dom"/>
</dbReference>
<keyword evidence="9 16" id="KW-1133">Transmembrane helix</keyword>
<dbReference type="EMBL" id="GDAI01002749">
    <property type="protein sequence ID" value="JAI14854.1"/>
    <property type="molecule type" value="mRNA"/>
</dbReference>
<keyword evidence="14 16" id="KW-0456">Lyase</keyword>
<evidence type="ECO:0000259" key="17">
    <source>
        <dbReference type="PROSITE" id="PS51203"/>
    </source>
</evidence>
<dbReference type="FunFam" id="2.60.40.790:FF:000013">
    <property type="entry name" value="Very-long-chain (3R)-3-hydroxyacyl-CoA dehydratase"/>
    <property type="match status" value="1"/>
</dbReference>
<dbReference type="Pfam" id="PF04387">
    <property type="entry name" value="PTPLA"/>
    <property type="match status" value="1"/>
</dbReference>
<sequence>ILSPSVYWAQTDDQLTLKIDLRDSQDPEVDIKSDSISFKGNGIGACGLNNYKFSLNLYSSVVPEESTYKVHDSKIDIIIKKSEERFWPRITPQPQKPHWLKVDFERWLSEDDLDDEPPRDIMQDYPGMYEKLEKEERGYMKELKQKCYVFVLNVLQVIGYLYILAVLLIDYLRDGETSMQFAYHTAGWAIIYCAALQFLDLINVYIGYTKGDKLLTTLQVLDRNFVLFVIVKSQPHHREVYYLLITLSVMEIIRFLYNVSKLIKKNYFILKWLNSILWIPLCISVAFQAKLALLSIPHMEKTDDFSILLPNSLNFEFYMSTFLKIYLILLPIPFISMLFMICFGAWKSRSNRRKINVD</sequence>
<comment type="catalytic activity">
    <reaction evidence="16">
        <text>a very-long-chain (3R)-3-hydroxyacyl-CoA = a very-long-chain (2E)-enoyl-CoA + H2O</text>
        <dbReference type="Rhea" id="RHEA:45812"/>
        <dbReference type="ChEBI" id="CHEBI:15377"/>
        <dbReference type="ChEBI" id="CHEBI:83728"/>
        <dbReference type="ChEBI" id="CHEBI:85440"/>
        <dbReference type="EC" id="4.2.1.134"/>
    </reaction>
</comment>
<dbReference type="Gene3D" id="2.60.40.790">
    <property type="match status" value="1"/>
</dbReference>
<evidence type="ECO:0000313" key="18">
    <source>
        <dbReference type="EMBL" id="JAI14854.1"/>
    </source>
</evidence>
<feature type="transmembrane region" description="Helical" evidence="16">
    <location>
        <begin position="269"/>
        <end position="289"/>
    </location>
</feature>
<evidence type="ECO:0000256" key="3">
    <source>
        <dbReference type="ARBA" id="ARBA00007811"/>
    </source>
</evidence>
<evidence type="ECO:0000256" key="4">
    <source>
        <dbReference type="ARBA" id="ARBA00013122"/>
    </source>
</evidence>
<feature type="non-terminal residue" evidence="18">
    <location>
        <position position="1"/>
    </location>
</feature>
<dbReference type="GO" id="GO:0042761">
    <property type="term" value="P:very long-chain fatty acid biosynthetic process"/>
    <property type="evidence" value="ECO:0007669"/>
    <property type="project" value="TreeGrafter"/>
</dbReference>
<dbReference type="GO" id="GO:0030497">
    <property type="term" value="P:fatty acid elongation"/>
    <property type="evidence" value="ECO:0007669"/>
    <property type="project" value="TreeGrafter"/>
</dbReference>
<evidence type="ECO:0000256" key="5">
    <source>
        <dbReference type="ARBA" id="ARBA00022516"/>
    </source>
</evidence>
<keyword evidence="6 16" id="KW-0812">Transmembrane</keyword>
<evidence type="ECO:0000256" key="12">
    <source>
        <dbReference type="ARBA" id="ARBA00023136"/>
    </source>
</evidence>
<evidence type="ECO:0000256" key="14">
    <source>
        <dbReference type="ARBA" id="ARBA00023239"/>
    </source>
</evidence>
<keyword evidence="13 16" id="KW-0275">Fatty acid biosynthesis</keyword>
<feature type="transmembrane region" description="Helical" evidence="16">
    <location>
        <begin position="325"/>
        <end position="346"/>
    </location>
</feature>
<dbReference type="PANTHER" id="PTHR11035">
    <property type="entry name" value="VERY-LONG-CHAIN (3R)-3-HYDROXYACYL-COA DEHYDRATASE"/>
    <property type="match status" value="1"/>
</dbReference>